<feature type="transmembrane region" description="Helical" evidence="1">
    <location>
        <begin position="21"/>
        <end position="37"/>
    </location>
</feature>
<protein>
    <submittedName>
        <fullName evidence="2">Uncharacterized protein</fullName>
    </submittedName>
</protein>
<comment type="caution">
    <text evidence="2">The sequence shown here is derived from an EMBL/GenBank/DDBJ whole genome shotgun (WGS) entry which is preliminary data.</text>
</comment>
<organism evidence="2 3">
    <name type="scientific">Rufibacter roseus</name>
    <dbReference type="NCBI Taxonomy" id="1567108"/>
    <lineage>
        <taxon>Bacteria</taxon>
        <taxon>Pseudomonadati</taxon>
        <taxon>Bacteroidota</taxon>
        <taxon>Cytophagia</taxon>
        <taxon>Cytophagales</taxon>
        <taxon>Hymenobacteraceae</taxon>
        <taxon>Rufibacter</taxon>
    </lineage>
</organism>
<gene>
    <name evidence="2" type="ORF">ACFQHR_03945</name>
</gene>
<evidence type="ECO:0000313" key="2">
    <source>
        <dbReference type="EMBL" id="MFC6996759.1"/>
    </source>
</evidence>
<evidence type="ECO:0000313" key="3">
    <source>
        <dbReference type="Proteomes" id="UP001596405"/>
    </source>
</evidence>
<feature type="transmembrane region" description="Helical" evidence="1">
    <location>
        <begin position="43"/>
        <end position="63"/>
    </location>
</feature>
<dbReference type="Proteomes" id="UP001596405">
    <property type="component" value="Unassembled WGS sequence"/>
</dbReference>
<keyword evidence="1" id="KW-0472">Membrane</keyword>
<keyword evidence="3" id="KW-1185">Reference proteome</keyword>
<name>A0ABW2DKA1_9BACT</name>
<sequence>MLNNLKACFKVGFRKSALKQAFAYVGELSTLFARAALVATTILFVYGSPSSFLGLFMAYAALFKKI</sequence>
<keyword evidence="1" id="KW-1133">Transmembrane helix</keyword>
<evidence type="ECO:0000256" key="1">
    <source>
        <dbReference type="SAM" id="Phobius"/>
    </source>
</evidence>
<accession>A0ABW2DKA1</accession>
<proteinExistence type="predicted"/>
<keyword evidence="1" id="KW-0812">Transmembrane</keyword>
<dbReference type="EMBL" id="JBHSYQ010000003">
    <property type="protein sequence ID" value="MFC6996759.1"/>
    <property type="molecule type" value="Genomic_DNA"/>
</dbReference>
<dbReference type="RefSeq" id="WP_066623742.1">
    <property type="nucleotide sequence ID" value="NZ_JBHSYQ010000003.1"/>
</dbReference>
<reference evidence="3" key="1">
    <citation type="journal article" date="2019" name="Int. J. Syst. Evol. Microbiol.">
        <title>The Global Catalogue of Microorganisms (GCM) 10K type strain sequencing project: providing services to taxonomists for standard genome sequencing and annotation.</title>
        <authorList>
            <consortium name="The Broad Institute Genomics Platform"/>
            <consortium name="The Broad Institute Genome Sequencing Center for Infectious Disease"/>
            <person name="Wu L."/>
            <person name="Ma J."/>
        </authorList>
    </citation>
    <scope>NUCLEOTIDE SEQUENCE [LARGE SCALE GENOMIC DNA]</scope>
    <source>
        <strain evidence="3">CGMCC 4.7393</strain>
    </source>
</reference>